<evidence type="ECO:0000313" key="1">
    <source>
        <dbReference type="EMBL" id="JAH79064.1"/>
    </source>
</evidence>
<proteinExistence type="predicted"/>
<dbReference type="EMBL" id="GBXM01029513">
    <property type="protein sequence ID" value="JAH79064.1"/>
    <property type="molecule type" value="Transcribed_RNA"/>
</dbReference>
<name>A0A0E9VLQ5_ANGAN</name>
<reference evidence="1" key="2">
    <citation type="journal article" date="2015" name="Fish Shellfish Immunol.">
        <title>Early steps in the European eel (Anguilla anguilla)-Vibrio vulnificus interaction in the gills: Role of the RtxA13 toxin.</title>
        <authorList>
            <person name="Callol A."/>
            <person name="Pajuelo D."/>
            <person name="Ebbesson L."/>
            <person name="Teles M."/>
            <person name="MacKenzie S."/>
            <person name="Amaro C."/>
        </authorList>
    </citation>
    <scope>NUCLEOTIDE SEQUENCE</scope>
</reference>
<accession>A0A0E9VLQ5</accession>
<reference evidence="1" key="1">
    <citation type="submission" date="2014-11" db="EMBL/GenBank/DDBJ databases">
        <authorList>
            <person name="Amaro Gonzalez C."/>
        </authorList>
    </citation>
    <scope>NUCLEOTIDE SEQUENCE</scope>
</reference>
<protein>
    <submittedName>
        <fullName evidence="1">Uncharacterized protein</fullName>
    </submittedName>
</protein>
<dbReference type="AlphaFoldDB" id="A0A0E9VLQ5"/>
<organism evidence="1">
    <name type="scientific">Anguilla anguilla</name>
    <name type="common">European freshwater eel</name>
    <name type="synonym">Muraena anguilla</name>
    <dbReference type="NCBI Taxonomy" id="7936"/>
    <lineage>
        <taxon>Eukaryota</taxon>
        <taxon>Metazoa</taxon>
        <taxon>Chordata</taxon>
        <taxon>Craniata</taxon>
        <taxon>Vertebrata</taxon>
        <taxon>Euteleostomi</taxon>
        <taxon>Actinopterygii</taxon>
        <taxon>Neopterygii</taxon>
        <taxon>Teleostei</taxon>
        <taxon>Anguilliformes</taxon>
        <taxon>Anguillidae</taxon>
        <taxon>Anguilla</taxon>
    </lineage>
</organism>
<sequence length="44" mass="4901">MNSFTVLDSCFGNVTSLKMQRGYELGLPIAKMTLQNASVCIYRV</sequence>